<evidence type="ECO:0000259" key="6">
    <source>
        <dbReference type="PROSITE" id="PS50262"/>
    </source>
</evidence>
<dbReference type="GO" id="GO:0016020">
    <property type="term" value="C:membrane"/>
    <property type="evidence" value="ECO:0007669"/>
    <property type="project" value="UniProtKB-SubCell"/>
</dbReference>
<keyword evidence="2 5" id="KW-0812">Transmembrane</keyword>
<feature type="transmembrane region" description="Helical" evidence="5">
    <location>
        <begin position="16"/>
        <end position="44"/>
    </location>
</feature>
<dbReference type="PANTHER" id="PTHR46895:SF8">
    <property type="entry name" value="G-PROTEIN COUPLED RECEPTORS FAMILY 1 PROFILE DOMAIN-CONTAINING PROTEIN"/>
    <property type="match status" value="1"/>
</dbReference>
<sequence>MNSTTQQHVQQWQHQVIAFINTFVLFCQILFGCTGNVLNLIVLLSRNMRSRTNLIFAVMAFADLFFLLMHIPQFLFFCVSLTVFQLVVSMMYATIERVQVFRCPFRTSRRSVSPRFLATIAFMVLGALAVTAPNFMLPSNTFPHRIVRLLLVLHAVSVVLVPLVVCALLNILLVLALKKNTMPIQMLENLQAQQKILMARNKAEQKVTIMVTAIITSFVICNAPGAILYVAHQNHITFRKVGAVTYAYNSCYLPCMNWAQKIRCCVKLDSAQAKEIYAIVLREIL</sequence>
<dbReference type="GO" id="GO:0004930">
    <property type="term" value="F:G protein-coupled receptor activity"/>
    <property type="evidence" value="ECO:0007669"/>
    <property type="project" value="InterPro"/>
</dbReference>
<dbReference type="SUPFAM" id="SSF81321">
    <property type="entry name" value="Family A G protein-coupled receptor-like"/>
    <property type="match status" value="1"/>
</dbReference>
<feature type="transmembrane region" description="Helical" evidence="5">
    <location>
        <begin position="149"/>
        <end position="177"/>
    </location>
</feature>
<feature type="transmembrane region" description="Helical" evidence="5">
    <location>
        <begin position="116"/>
        <end position="137"/>
    </location>
</feature>
<dbReference type="Gene3D" id="1.20.1070.10">
    <property type="entry name" value="Rhodopsin 7-helix transmembrane proteins"/>
    <property type="match status" value="1"/>
</dbReference>
<reference evidence="7" key="1">
    <citation type="submission" date="2012-09" db="EMBL/GenBank/DDBJ databases">
        <authorList>
            <person name="Martin A.A."/>
        </authorList>
    </citation>
    <scope>NUCLEOTIDE SEQUENCE</scope>
</reference>
<evidence type="ECO:0000313" key="8">
    <source>
        <dbReference type="WBParaSite" id="ACAC_0000757201-mRNA-1"/>
    </source>
</evidence>
<dbReference type="PROSITE" id="PS50262">
    <property type="entry name" value="G_PROTEIN_RECEP_F1_2"/>
    <property type="match status" value="1"/>
</dbReference>
<keyword evidence="3 5" id="KW-1133">Transmembrane helix</keyword>
<evidence type="ECO:0000313" key="7">
    <source>
        <dbReference type="Proteomes" id="UP000035642"/>
    </source>
</evidence>
<organism evidence="7 8">
    <name type="scientific">Angiostrongylus cantonensis</name>
    <name type="common">Rat lungworm</name>
    <dbReference type="NCBI Taxonomy" id="6313"/>
    <lineage>
        <taxon>Eukaryota</taxon>
        <taxon>Metazoa</taxon>
        <taxon>Ecdysozoa</taxon>
        <taxon>Nematoda</taxon>
        <taxon>Chromadorea</taxon>
        <taxon>Rhabditida</taxon>
        <taxon>Rhabditina</taxon>
        <taxon>Rhabditomorpha</taxon>
        <taxon>Strongyloidea</taxon>
        <taxon>Metastrongylidae</taxon>
        <taxon>Angiostrongylus</taxon>
    </lineage>
</organism>
<evidence type="ECO:0000256" key="2">
    <source>
        <dbReference type="ARBA" id="ARBA00022692"/>
    </source>
</evidence>
<dbReference type="PANTHER" id="PTHR46895">
    <property type="entry name" value="PROTEIN CBG20548-RELATED"/>
    <property type="match status" value="1"/>
</dbReference>
<dbReference type="WBParaSite" id="ACAC_0000757201-mRNA-1">
    <property type="protein sequence ID" value="ACAC_0000757201-mRNA-1"/>
    <property type="gene ID" value="ACAC_0000757201"/>
</dbReference>
<dbReference type="PRINTS" id="PR00237">
    <property type="entry name" value="GPCRRHODOPSN"/>
</dbReference>
<dbReference type="Proteomes" id="UP000035642">
    <property type="component" value="Unassembled WGS sequence"/>
</dbReference>
<proteinExistence type="predicted"/>
<dbReference type="InterPro" id="IPR000276">
    <property type="entry name" value="GPCR_Rhodpsn"/>
</dbReference>
<feature type="transmembrane region" description="Helical" evidence="5">
    <location>
        <begin position="207"/>
        <end position="231"/>
    </location>
</feature>
<keyword evidence="7" id="KW-1185">Reference proteome</keyword>
<keyword evidence="4 5" id="KW-0472">Membrane</keyword>
<reference evidence="8" key="2">
    <citation type="submission" date="2017-02" db="UniProtKB">
        <authorList>
            <consortium name="WormBaseParasite"/>
        </authorList>
    </citation>
    <scope>IDENTIFICATION</scope>
</reference>
<dbReference type="AlphaFoldDB" id="A0A0K0DB27"/>
<accession>A0A0K0DB27</accession>
<feature type="transmembrane region" description="Helical" evidence="5">
    <location>
        <begin position="51"/>
        <end position="68"/>
    </location>
</feature>
<dbReference type="InterPro" id="IPR017452">
    <property type="entry name" value="GPCR_Rhodpsn_7TM"/>
</dbReference>
<evidence type="ECO:0000256" key="1">
    <source>
        <dbReference type="ARBA" id="ARBA00004370"/>
    </source>
</evidence>
<protein>
    <submittedName>
        <fullName evidence="8">G_PROTEIN_RECEP_F1_2 domain-containing protein</fullName>
    </submittedName>
</protein>
<evidence type="ECO:0000256" key="3">
    <source>
        <dbReference type="ARBA" id="ARBA00022989"/>
    </source>
</evidence>
<evidence type="ECO:0000256" key="4">
    <source>
        <dbReference type="ARBA" id="ARBA00023136"/>
    </source>
</evidence>
<feature type="domain" description="G-protein coupled receptors family 1 profile" evidence="6">
    <location>
        <begin position="35"/>
        <end position="230"/>
    </location>
</feature>
<comment type="subcellular location">
    <subcellularLocation>
        <location evidence="1">Membrane</location>
    </subcellularLocation>
</comment>
<name>A0A0K0DB27_ANGCA</name>
<feature type="transmembrane region" description="Helical" evidence="5">
    <location>
        <begin position="74"/>
        <end position="95"/>
    </location>
</feature>
<evidence type="ECO:0000256" key="5">
    <source>
        <dbReference type="SAM" id="Phobius"/>
    </source>
</evidence>